<evidence type="ECO:0000256" key="1">
    <source>
        <dbReference type="SAM" id="MobiDB-lite"/>
    </source>
</evidence>
<proteinExistence type="predicted"/>
<name>A0A2H3G7D0_FUSOX</name>
<sequence length="352" mass="39139">MTESPQETVTKHLSHPSKPLRPILTSLNGDNSWLMSFPRPEADRAATGKVFYHLAFEPWLNGAAHVGHPWIVHLARVEKEGISTFEDLENLIREIEQAASAHLPQKAQDQVVQQQSTRQLDAILLGFFYSDHLHPETLKTFPPEIPVIVTAPGAAIIKPWNHFKTIKIINNFDSSATTWNSPDLHPGDPVPSWFTPMMILGKSELNFVSAIIWSHTINGEEIHEAILDSPHGVQLDAKPLEAFLASAPKTKKLAMLHGLKESHTGGIQTCYGAKGGLGLHRKVGGVEHWVSTHSSELKYTGIFMRLVWTTDTPRTIEWALEEEKKKEHPDEELSGPPNFINVPNGASMVLTC</sequence>
<dbReference type="Proteomes" id="UP000219602">
    <property type="component" value="Chromosome 11"/>
</dbReference>
<reference evidence="2 3" key="2">
    <citation type="journal article" date="2017" name="Sci. Rep.">
        <title>A mobile pathogenicity chromosome in Fusarium oxysporum for infection of multiple cucurbit species.</title>
        <authorList>
            <person name="van Dam P."/>
            <person name="Fokkens L."/>
            <person name="Ayukawa Y."/>
            <person name="van der Gragt M."/>
            <person name="Ter Horst A."/>
            <person name="Brankovics B."/>
            <person name="Houterman P.M."/>
            <person name="Arie T."/>
            <person name="Rep M."/>
        </authorList>
    </citation>
    <scope>NUCLEOTIDE SEQUENCE [LARGE SCALE GENOMIC DNA]</scope>
    <source>
        <strain evidence="2 3">Forc016</strain>
    </source>
</reference>
<feature type="region of interest" description="Disordered" evidence="1">
    <location>
        <begin position="1"/>
        <end position="21"/>
    </location>
</feature>
<organism evidence="2 3">
    <name type="scientific">Fusarium oxysporum f. sp. radicis-cucumerinum</name>
    <dbReference type="NCBI Taxonomy" id="327505"/>
    <lineage>
        <taxon>Eukaryota</taxon>
        <taxon>Fungi</taxon>
        <taxon>Dikarya</taxon>
        <taxon>Ascomycota</taxon>
        <taxon>Pezizomycotina</taxon>
        <taxon>Sordariomycetes</taxon>
        <taxon>Hypocreomycetidae</taxon>
        <taxon>Hypocreales</taxon>
        <taxon>Nectriaceae</taxon>
        <taxon>Fusarium</taxon>
        <taxon>Fusarium oxysporum species complex</taxon>
    </lineage>
</organism>
<dbReference type="EMBL" id="MABQ02000009">
    <property type="protein sequence ID" value="PCD26475.1"/>
    <property type="molecule type" value="Genomic_DNA"/>
</dbReference>
<comment type="caution">
    <text evidence="2">The sequence shown here is derived from an EMBL/GenBank/DDBJ whole genome shotgun (WGS) entry which is preliminary data.</text>
</comment>
<dbReference type="PANTHER" id="PTHR36142:SF2">
    <property type="entry name" value="METALLO-HYDROLASE_OXIDOREDUCTASE SUPERFAMILY PROTEIN"/>
    <property type="match status" value="1"/>
</dbReference>
<dbReference type="PANTHER" id="PTHR36142">
    <property type="entry name" value="METALLO-HYDROLASE/OXIDOREDUCTASE SUPERFAMILY PROTEIN"/>
    <property type="match status" value="1"/>
</dbReference>
<dbReference type="AlphaFoldDB" id="A0A2H3G7D0"/>
<evidence type="ECO:0000313" key="2">
    <source>
        <dbReference type="EMBL" id="PCD26475.1"/>
    </source>
</evidence>
<evidence type="ECO:0000313" key="3">
    <source>
        <dbReference type="Proteomes" id="UP000219602"/>
    </source>
</evidence>
<reference evidence="2 3" key="1">
    <citation type="journal article" date="2016" name="Environ. Microbiol.">
        <title>Effector profiles distinguish formae speciales of Fusarium oxysporum.</title>
        <authorList>
            <person name="van Dam P."/>
            <person name="Fokkens L."/>
            <person name="Schmidt S.M."/>
            <person name="Linmans J.H."/>
            <person name="Kistler H.C."/>
            <person name="Ma L.J."/>
            <person name="Rep M."/>
        </authorList>
    </citation>
    <scope>NUCLEOTIDE SEQUENCE [LARGE SCALE GENOMIC DNA]</scope>
    <source>
        <strain evidence="2 3">Forc016</strain>
    </source>
</reference>
<accession>A0A2H3G7D0</accession>
<gene>
    <name evidence="2" type="ORF">AU210_012900</name>
</gene>
<protein>
    <submittedName>
        <fullName evidence="2">Uncharacterized protein</fullName>
    </submittedName>
</protein>